<dbReference type="GO" id="GO:0098027">
    <property type="term" value="C:virus tail, sheath"/>
    <property type="evidence" value="ECO:0007669"/>
    <property type="project" value="UniProtKB-KW"/>
</dbReference>
<reference evidence="10 11" key="1">
    <citation type="submission" date="2013-12" db="EMBL/GenBank/DDBJ databases">
        <title>Ecological redundancy of diverse viral populations within a natural community.</title>
        <authorList>
            <person name="Gregory A.C."/>
            <person name="LaButti K."/>
            <person name="Copeland A."/>
            <person name="Woyke T."/>
            <person name="Sullivan M.B."/>
        </authorList>
    </citation>
    <scope>NUCLEOTIDE SEQUENCE [LARGE SCALE GENOMIC DNA]</scope>
    <source>
        <strain evidence="10">Syn7803US105</strain>
    </source>
</reference>
<evidence type="ECO:0000313" key="11">
    <source>
        <dbReference type="Proteomes" id="UP000033010"/>
    </source>
</evidence>
<dbReference type="PANTHER" id="PTHR35861">
    <property type="match status" value="1"/>
</dbReference>
<protein>
    <submittedName>
        <fullName evidence="10">Tail sheath monomer protein</fullName>
    </submittedName>
</protein>
<keyword evidence="7" id="KW-1160">Virus entry into host cell</keyword>
<organism evidence="10 11">
    <name type="scientific">Synechococcus phage ACG-2014g</name>
    <dbReference type="NCBI Taxonomy" id="1493512"/>
    <lineage>
        <taxon>Viruses</taxon>
        <taxon>Duplodnaviria</taxon>
        <taxon>Heunggongvirae</taxon>
        <taxon>Uroviricota</taxon>
        <taxon>Caudoviricetes</taxon>
        <taxon>Pantevenvirales</taxon>
        <taxon>Kyanoviridae</taxon>
        <taxon>Macariavirus</taxon>
        <taxon>Macariavirus tuscon14g</taxon>
    </lineage>
</organism>
<dbReference type="InterPro" id="IPR035089">
    <property type="entry name" value="Phage_sheath_subtilisin"/>
</dbReference>
<dbReference type="GO" id="GO:0099000">
    <property type="term" value="P:symbiont genome ejection through host cell envelope, contractile tail mechanism"/>
    <property type="evidence" value="ECO:0007669"/>
    <property type="project" value="UniProtKB-KW"/>
</dbReference>
<evidence type="ECO:0000259" key="8">
    <source>
        <dbReference type="Pfam" id="PF04984"/>
    </source>
</evidence>
<dbReference type="EMBL" id="KJ019071">
    <property type="protein sequence ID" value="AIX24448.1"/>
    <property type="molecule type" value="Genomic_DNA"/>
</dbReference>
<evidence type="ECO:0000256" key="3">
    <source>
        <dbReference type="ARBA" id="ARBA00022732"/>
    </source>
</evidence>
<dbReference type="GeneID" id="24171734"/>
<evidence type="ECO:0000256" key="5">
    <source>
        <dbReference type="ARBA" id="ARBA00023003"/>
    </source>
</evidence>
<feature type="domain" description="Tail sheath protein C-terminal" evidence="9">
    <location>
        <begin position="646"/>
        <end position="745"/>
    </location>
</feature>
<dbReference type="Pfam" id="PF04984">
    <property type="entry name" value="Phage_sheath_1"/>
    <property type="match status" value="1"/>
</dbReference>
<keyword evidence="5" id="KW-1229">Viral tail sheath protein</keyword>
<comment type="similarity">
    <text evidence="1">Belongs to the myoviridae tail sheath protein family.</text>
</comment>
<dbReference type="InterPro" id="IPR020287">
    <property type="entry name" value="Tail_sheath_C"/>
</dbReference>
<dbReference type="Pfam" id="PF17482">
    <property type="entry name" value="Phage_sheath_1C"/>
    <property type="match status" value="1"/>
</dbReference>
<keyword evidence="11" id="KW-1185">Reference proteome</keyword>
<evidence type="ECO:0000256" key="2">
    <source>
        <dbReference type="ARBA" id="ARBA00022595"/>
    </source>
</evidence>
<dbReference type="Gene3D" id="3.40.50.11780">
    <property type="match status" value="2"/>
</dbReference>
<keyword evidence="6" id="KW-1171">Viral genome ejection through host cell envelope</keyword>
<proteinExistence type="inferred from homology"/>
<sequence>MAANQSSPGVVFQERDLTTITTLSTANVGLIAAPFVKGPVNEIVQIASERELAEVFGKPNDSNYEYWYSAAQYLSYGGVLKTVRVASSSLKNSVADITGSVDTVLIKNIDEYETTYENSGSNTFHWAARNPGTLGNSVRIFTTDAGADQIATCPAPASGGEWRFVPEQPLVAGSSTGLVYKYSIVLTLENIVGTFTVGETANIDISGADKATDVLAFDPANKKLEIGIPSAGVDAIIAAGQTVTGATSTATADIAVSGVERNLYISLNKGSAAFAAADSVNEGATGSGNAVVLATVSDEYSTREYLPGLKWVNVAPRPGTSRYAQNAGGSRDEMHVLVIDADGKVTGTTGAVLERFIGLSKASDAKTTVGETNYYPTVIKQRSEFIFWGFHEGGLHDVDANSVGTWGAVASTDFDIIKNSGGTKSYPTNAVTLNTTNNATAFYALTDGADYAGSGTYTVSNADFATAYELGEDPESQIIDFILTGPSGASDADAIAKITSLVNIAEERRDCIVFVSPRRANVVGITNNTTATNNTINFFDQLPSSSYVVFDSGYKYIYDKYNDVYRYVPCNGDVAGLCLQTTEVAEPWFSPAGFQRGILRNAIKLAYTPNRSQRDRLYAARVNPIVSFPGQGVVLYGDKTALGFASAFDRINVRRLFLTIERVISGAAKSQLFEQNDESQRSLFLNIVEPYLRDVQGRRGVTDFLVKCDSDNNPPEAVDRGEFYAEIFVKPTRTINYITLTFVATRTGVAFNEVAS</sequence>
<dbReference type="KEGG" id="vg:24171734"/>
<evidence type="ECO:0000259" key="9">
    <source>
        <dbReference type="Pfam" id="PF17482"/>
    </source>
</evidence>
<feature type="domain" description="Tail sheath protein subtilisin-like" evidence="8">
    <location>
        <begin position="498"/>
        <end position="641"/>
    </location>
</feature>
<evidence type="ECO:0000256" key="7">
    <source>
        <dbReference type="ARBA" id="ARBA00023296"/>
    </source>
</evidence>
<dbReference type="InterPro" id="IPR052042">
    <property type="entry name" value="Tail_sheath_structural"/>
</dbReference>
<keyword evidence="4" id="KW-1242">Viral contractile tail ejection system</keyword>
<keyword evidence="5" id="KW-0946">Virion</keyword>
<dbReference type="Proteomes" id="UP000033010">
    <property type="component" value="Segment"/>
</dbReference>
<evidence type="ECO:0000256" key="6">
    <source>
        <dbReference type="ARBA" id="ARBA00023009"/>
    </source>
</evidence>
<gene>
    <name evidence="10" type="ORF">Syn7803US105_104</name>
</gene>
<evidence type="ECO:0000256" key="4">
    <source>
        <dbReference type="ARBA" id="ARBA00022766"/>
    </source>
</evidence>
<dbReference type="OrthoDB" id="879at10239"/>
<evidence type="ECO:0000256" key="1">
    <source>
        <dbReference type="ARBA" id="ARBA00008005"/>
    </source>
</evidence>
<keyword evidence="3" id="KW-1227">Viral tail protein</keyword>
<evidence type="ECO:0000313" key="10">
    <source>
        <dbReference type="EMBL" id="AIX24448.1"/>
    </source>
</evidence>
<name>A0A0E3HG50_9CAUD</name>
<dbReference type="RefSeq" id="YP_009133664.1">
    <property type="nucleotide sequence ID" value="NC_026924.1"/>
</dbReference>
<dbReference type="PANTHER" id="PTHR35861:SF1">
    <property type="entry name" value="PHAGE TAIL SHEATH PROTEIN"/>
    <property type="match status" value="1"/>
</dbReference>
<accession>A0A0E3HG50</accession>
<keyword evidence="2" id="KW-1162">Viral penetration into host cytoplasm</keyword>